<dbReference type="VEuPathDB" id="FungiDB:BCV72DRAFT_323730"/>
<accession>A0A1X0QMI1</accession>
<gene>
    <name evidence="1" type="ORF">BCV72DRAFT_323730</name>
</gene>
<dbReference type="EMBL" id="KV922211">
    <property type="protein sequence ID" value="ORE00957.1"/>
    <property type="molecule type" value="Genomic_DNA"/>
</dbReference>
<organism evidence="1">
    <name type="scientific">Rhizopus microsporus var. microsporus</name>
    <dbReference type="NCBI Taxonomy" id="86635"/>
    <lineage>
        <taxon>Eukaryota</taxon>
        <taxon>Fungi</taxon>
        <taxon>Fungi incertae sedis</taxon>
        <taxon>Mucoromycota</taxon>
        <taxon>Mucoromycotina</taxon>
        <taxon>Mucoromycetes</taxon>
        <taxon>Mucorales</taxon>
        <taxon>Mucorineae</taxon>
        <taxon>Rhizopodaceae</taxon>
        <taxon>Rhizopus</taxon>
    </lineage>
</organism>
<evidence type="ECO:0000313" key="1">
    <source>
        <dbReference type="EMBL" id="ORE00957.1"/>
    </source>
</evidence>
<protein>
    <submittedName>
        <fullName evidence="1">Uncharacterized protein</fullName>
    </submittedName>
</protein>
<sequence length="178" mass="20825">MNTLILTKIWYCLRLLHPTQHFFKESQKIIYALFWQRKRPYISFDQLCSPIARGSLGVMNSQVQYLVLQVRHLRHIFAPNGAPSLIQSIVQHHLSNIAGNDHFRLLSFFVPTCRKYDLIHALSIMQPIYKAFDHFGFNPDFSSLSLANLLLLSLANLFLSIPNIRHARFLASNFFYYR</sequence>
<name>A0A1X0QMI1_RHIZD</name>
<dbReference type="AlphaFoldDB" id="A0A1X0QMI1"/>
<dbReference type="Proteomes" id="UP000242414">
    <property type="component" value="Unassembled WGS sequence"/>
</dbReference>
<reference evidence="1" key="1">
    <citation type="journal article" date="2016" name="Proc. Natl. Acad. Sci. U.S.A.">
        <title>Lipid metabolic changes in an early divergent fungus govern the establishment of a mutualistic symbiosis with endobacteria.</title>
        <authorList>
            <person name="Lastovetsky O.A."/>
            <person name="Gaspar M.L."/>
            <person name="Mondo S.J."/>
            <person name="LaButti K.M."/>
            <person name="Sandor L."/>
            <person name="Grigoriev I.V."/>
            <person name="Henry S.A."/>
            <person name="Pawlowska T.E."/>
        </authorList>
    </citation>
    <scope>NUCLEOTIDE SEQUENCE [LARGE SCALE GENOMIC DNA]</scope>
    <source>
        <strain evidence="1">ATCC 52814</strain>
    </source>
</reference>
<proteinExistence type="predicted"/>